<gene>
    <name evidence="1" type="ordered locus">Tery_2307</name>
</gene>
<dbReference type="AlphaFoldDB" id="Q112P3"/>
<dbReference type="eggNOG" id="COG2931">
    <property type="taxonomic scope" value="Bacteria"/>
</dbReference>
<dbReference type="InterPro" id="IPR011049">
    <property type="entry name" value="Serralysin-like_metalloprot_C"/>
</dbReference>
<dbReference type="InterPro" id="IPR018511">
    <property type="entry name" value="Hemolysin-typ_Ca-bd_CS"/>
</dbReference>
<dbReference type="Gene3D" id="2.150.10.10">
    <property type="entry name" value="Serralysin-like metalloprotease, C-terminal"/>
    <property type="match status" value="1"/>
</dbReference>
<dbReference type="Pfam" id="PF00353">
    <property type="entry name" value="HemolysinCabind"/>
    <property type="match status" value="1"/>
</dbReference>
<dbReference type="RefSeq" id="WP_011611898.1">
    <property type="nucleotide sequence ID" value="NC_008312.1"/>
</dbReference>
<accession>Q112P3</accession>
<dbReference type="InterPro" id="IPR001343">
    <property type="entry name" value="Hemolysn_Ca-bd"/>
</dbReference>
<dbReference type="GO" id="GO:0005509">
    <property type="term" value="F:calcium ion binding"/>
    <property type="evidence" value="ECO:0007669"/>
    <property type="project" value="InterPro"/>
</dbReference>
<dbReference type="SUPFAM" id="SSF51120">
    <property type="entry name" value="beta-Roll"/>
    <property type="match status" value="1"/>
</dbReference>
<dbReference type="PROSITE" id="PS00330">
    <property type="entry name" value="HEMOLYSIN_CALCIUM"/>
    <property type="match status" value="1"/>
</dbReference>
<dbReference type="HOGENOM" id="CLU_1786058_0_0_3"/>
<protein>
    <submittedName>
        <fullName evidence="1">Hemolysin-type calcium-binding region</fullName>
    </submittedName>
</protein>
<dbReference type="STRING" id="203124.Tery_2307"/>
<evidence type="ECO:0000313" key="1">
    <source>
        <dbReference type="EMBL" id="ABG51531.1"/>
    </source>
</evidence>
<organism evidence="1">
    <name type="scientific">Trichodesmium erythraeum (strain IMS101)</name>
    <dbReference type="NCBI Taxonomy" id="203124"/>
    <lineage>
        <taxon>Bacteria</taxon>
        <taxon>Bacillati</taxon>
        <taxon>Cyanobacteriota</taxon>
        <taxon>Cyanophyceae</taxon>
        <taxon>Oscillatoriophycideae</taxon>
        <taxon>Oscillatoriales</taxon>
        <taxon>Microcoleaceae</taxon>
        <taxon>Trichodesmium</taxon>
    </lineage>
</organism>
<proteinExistence type="predicted"/>
<dbReference type="EMBL" id="CP000393">
    <property type="protein sequence ID" value="ABG51531.1"/>
    <property type="molecule type" value="Genomic_DNA"/>
</dbReference>
<dbReference type="KEGG" id="ter:Tery_2307"/>
<sequence>MPISKIIELCQYLKLLNYRLIGSSGNDILVGGKGKDILTGGSGVDRFFFESPKDGIDKITDFNALNETIVINSRTFDSLNPGKLLSNQFSIGSRDAKATTSDQRFIYTTDGSLFFDPDGKGGIEQTKITVFANLPFLSSDNFEIV</sequence>
<reference evidence="1" key="1">
    <citation type="submission" date="2006-06" db="EMBL/GenBank/DDBJ databases">
        <title>Complete sequence of Trichodesmium erythraeum IMS101.</title>
        <authorList>
            <consortium name="US DOE Joint Genome Institute"/>
            <person name="Copeland A."/>
            <person name="Lucas S."/>
            <person name="Lapidus A."/>
            <person name="Barry K."/>
            <person name="Detter J.C."/>
            <person name="Glavina del Rio T."/>
            <person name="Hammon N."/>
            <person name="Israni S."/>
            <person name="Dalin E."/>
            <person name="Tice H."/>
            <person name="Pitluck S."/>
            <person name="Kiss H."/>
            <person name="Munk A.C."/>
            <person name="Brettin T."/>
            <person name="Bruce D."/>
            <person name="Han C."/>
            <person name="Tapia R."/>
            <person name="Gilna P."/>
            <person name="Schmutz J."/>
            <person name="Larimer F."/>
            <person name="Land M."/>
            <person name="Hauser L."/>
            <person name="Kyrpides N."/>
            <person name="Kim E."/>
            <person name="Richardson P."/>
        </authorList>
    </citation>
    <scope>NUCLEOTIDE SEQUENCE [LARGE SCALE GENOMIC DNA]</scope>
    <source>
        <strain evidence="1">IMS101</strain>
    </source>
</reference>
<name>Q112P3_TRIEI</name>
<dbReference type="PRINTS" id="PR00313">
    <property type="entry name" value="CABNDNGRPT"/>
</dbReference>